<reference evidence="2" key="2">
    <citation type="submission" date="2015-01" db="EMBL/GenBank/DDBJ databases">
        <title>Evolutionary Origins and Diversification of the Mycorrhizal Mutualists.</title>
        <authorList>
            <consortium name="DOE Joint Genome Institute"/>
            <consortium name="Mycorrhizal Genomics Consortium"/>
            <person name="Kohler A."/>
            <person name="Kuo A."/>
            <person name="Nagy L.G."/>
            <person name="Floudas D."/>
            <person name="Copeland A."/>
            <person name="Barry K.W."/>
            <person name="Cichocki N."/>
            <person name="Veneault-Fourrey C."/>
            <person name="LaButti K."/>
            <person name="Lindquist E.A."/>
            <person name="Lipzen A."/>
            <person name="Lundell T."/>
            <person name="Morin E."/>
            <person name="Murat C."/>
            <person name="Riley R."/>
            <person name="Ohm R."/>
            <person name="Sun H."/>
            <person name="Tunlid A."/>
            <person name="Henrissat B."/>
            <person name="Grigoriev I.V."/>
            <person name="Hibbett D.S."/>
            <person name="Martin F."/>
        </authorList>
    </citation>
    <scope>NUCLEOTIDE SEQUENCE [LARGE SCALE GENOMIC DNA]</scope>
    <source>
        <strain evidence="2">Ve08.2h10</strain>
    </source>
</reference>
<dbReference type="HOGENOM" id="CLU_2549225_0_0_1"/>
<keyword evidence="2" id="KW-1185">Reference proteome</keyword>
<gene>
    <name evidence="1" type="ORF">PAXRUDRAFT_163441</name>
</gene>
<dbReference type="OrthoDB" id="2499463at2759"/>
<dbReference type="AlphaFoldDB" id="A0A0D0CTB1"/>
<dbReference type="SUPFAM" id="SSF52540">
    <property type="entry name" value="P-loop containing nucleoside triphosphate hydrolases"/>
    <property type="match status" value="1"/>
</dbReference>
<name>A0A0D0CTB1_9AGAM</name>
<evidence type="ECO:0000313" key="1">
    <source>
        <dbReference type="EMBL" id="KIK78633.1"/>
    </source>
</evidence>
<sequence>EALMLGLDCSAIANTGTGKAMPFVMPLFIQHNKHVLIISPLNVLEEGQVCKVNMGLSAVAINGETYNSQVHQVQTTRLQKHRP</sequence>
<dbReference type="Gene3D" id="3.40.50.300">
    <property type="entry name" value="P-loop containing nucleotide triphosphate hydrolases"/>
    <property type="match status" value="1"/>
</dbReference>
<evidence type="ECO:0000313" key="2">
    <source>
        <dbReference type="Proteomes" id="UP000054538"/>
    </source>
</evidence>
<dbReference type="EMBL" id="KN826526">
    <property type="protein sequence ID" value="KIK78633.1"/>
    <property type="molecule type" value="Genomic_DNA"/>
</dbReference>
<organism evidence="1 2">
    <name type="scientific">Paxillus rubicundulus Ve08.2h10</name>
    <dbReference type="NCBI Taxonomy" id="930991"/>
    <lineage>
        <taxon>Eukaryota</taxon>
        <taxon>Fungi</taxon>
        <taxon>Dikarya</taxon>
        <taxon>Basidiomycota</taxon>
        <taxon>Agaricomycotina</taxon>
        <taxon>Agaricomycetes</taxon>
        <taxon>Agaricomycetidae</taxon>
        <taxon>Boletales</taxon>
        <taxon>Paxilineae</taxon>
        <taxon>Paxillaceae</taxon>
        <taxon>Paxillus</taxon>
    </lineage>
</organism>
<proteinExistence type="predicted"/>
<accession>A0A0D0CTB1</accession>
<feature type="non-terminal residue" evidence="1">
    <location>
        <position position="1"/>
    </location>
</feature>
<dbReference type="InParanoid" id="A0A0D0CTB1"/>
<protein>
    <recommendedName>
        <fullName evidence="3">DEAD/DEAH box helicase domain-containing protein</fullName>
    </recommendedName>
</protein>
<evidence type="ECO:0008006" key="3">
    <source>
        <dbReference type="Google" id="ProtNLM"/>
    </source>
</evidence>
<dbReference type="InterPro" id="IPR027417">
    <property type="entry name" value="P-loop_NTPase"/>
</dbReference>
<dbReference type="Proteomes" id="UP000054538">
    <property type="component" value="Unassembled WGS sequence"/>
</dbReference>
<reference evidence="1 2" key="1">
    <citation type="submission" date="2014-04" db="EMBL/GenBank/DDBJ databases">
        <authorList>
            <consortium name="DOE Joint Genome Institute"/>
            <person name="Kuo A."/>
            <person name="Kohler A."/>
            <person name="Jargeat P."/>
            <person name="Nagy L.G."/>
            <person name="Floudas D."/>
            <person name="Copeland A."/>
            <person name="Barry K.W."/>
            <person name="Cichocki N."/>
            <person name="Veneault-Fourrey C."/>
            <person name="LaButti K."/>
            <person name="Lindquist E.A."/>
            <person name="Lipzen A."/>
            <person name="Lundell T."/>
            <person name="Morin E."/>
            <person name="Murat C."/>
            <person name="Sun H."/>
            <person name="Tunlid A."/>
            <person name="Henrissat B."/>
            <person name="Grigoriev I.V."/>
            <person name="Hibbett D.S."/>
            <person name="Martin F."/>
            <person name="Nordberg H.P."/>
            <person name="Cantor M.N."/>
            <person name="Hua S.X."/>
        </authorList>
    </citation>
    <scope>NUCLEOTIDE SEQUENCE [LARGE SCALE GENOMIC DNA]</scope>
    <source>
        <strain evidence="1 2">Ve08.2h10</strain>
    </source>
</reference>